<reference evidence="2 3" key="1">
    <citation type="submission" date="2015-08" db="EMBL/GenBank/DDBJ databases">
        <title>Complete genome sequence of Sulfurifustis variabilis.</title>
        <authorList>
            <person name="Miura A."/>
            <person name="Kojima H."/>
            <person name="Fukui M."/>
        </authorList>
    </citation>
    <scope>NUCLEOTIDE SEQUENCE [LARGE SCALE GENOMIC DNA]</scope>
    <source>
        <strain evidence="3">skN76</strain>
    </source>
</reference>
<name>A0A1B4V703_9GAMM</name>
<evidence type="ECO:0000313" key="3">
    <source>
        <dbReference type="Proteomes" id="UP000218899"/>
    </source>
</evidence>
<gene>
    <name evidence="2" type="ORF">SVA_2687</name>
</gene>
<dbReference type="KEGG" id="sva:SVA_2687"/>
<proteinExistence type="predicted"/>
<dbReference type="EMBL" id="AP014936">
    <property type="protein sequence ID" value="BAU49235.1"/>
    <property type="molecule type" value="Genomic_DNA"/>
</dbReference>
<sequence>MSSDIREKVMRHITTVGYLQPALHKATHAPAPDEIDHTLYRAYTRSAHDVGGEPDVPIRWEEKEEEQWELNTFATCECLAWRGVWNAEERRRRQNVDLGQTQYLGLPYYGRWLLTAARILVDKQYVTLTELVNKIDEVKKRHEQKSAR</sequence>
<dbReference type="InterPro" id="IPR008990">
    <property type="entry name" value="Elect_transpt_acc-like_dom_sf"/>
</dbReference>
<dbReference type="Gene3D" id="1.10.472.20">
    <property type="entry name" value="Nitrile hydratase, beta subunit"/>
    <property type="match status" value="1"/>
</dbReference>
<dbReference type="AlphaFoldDB" id="A0A1B4V703"/>
<dbReference type="SUPFAM" id="SSF50090">
    <property type="entry name" value="Electron transport accessory proteins"/>
    <property type="match status" value="1"/>
</dbReference>
<dbReference type="InterPro" id="IPR042262">
    <property type="entry name" value="CN_hydtase_beta_C"/>
</dbReference>
<protein>
    <submittedName>
        <fullName evidence="2">Nitrile hydratase subunit beta</fullName>
    </submittedName>
</protein>
<dbReference type="Pfam" id="PF21006">
    <property type="entry name" value="NHase_beta_N"/>
    <property type="match status" value="1"/>
</dbReference>
<dbReference type="InterPro" id="IPR049054">
    <property type="entry name" value="CN_hydtase_beta-like_N"/>
</dbReference>
<organism evidence="2 3">
    <name type="scientific">Sulfurifustis variabilis</name>
    <dbReference type="NCBI Taxonomy" id="1675686"/>
    <lineage>
        <taxon>Bacteria</taxon>
        <taxon>Pseudomonadati</taxon>
        <taxon>Pseudomonadota</taxon>
        <taxon>Gammaproteobacteria</taxon>
        <taxon>Acidiferrobacterales</taxon>
        <taxon>Acidiferrobacteraceae</taxon>
        <taxon>Sulfurifustis</taxon>
    </lineage>
</organism>
<accession>A0A1B4V703</accession>
<keyword evidence="3" id="KW-1185">Reference proteome</keyword>
<evidence type="ECO:0000313" key="2">
    <source>
        <dbReference type="EMBL" id="BAU49235.1"/>
    </source>
</evidence>
<dbReference type="Proteomes" id="UP000218899">
    <property type="component" value="Chromosome"/>
</dbReference>
<evidence type="ECO:0000259" key="1">
    <source>
        <dbReference type="Pfam" id="PF21006"/>
    </source>
</evidence>
<feature type="domain" description="Nitrile hydratase beta subunit-like N-terminal" evidence="1">
    <location>
        <begin position="46"/>
        <end position="144"/>
    </location>
</feature>